<evidence type="ECO:0000256" key="1">
    <source>
        <dbReference type="ARBA" id="ARBA00001968"/>
    </source>
</evidence>
<dbReference type="PANTHER" id="PTHR43213">
    <property type="entry name" value="BIFUNCTIONAL DTTP/UTP PYROPHOSPHATASE/METHYLTRANSFERASE PROTEIN-RELATED"/>
    <property type="match status" value="1"/>
</dbReference>
<dbReference type="CDD" id="cd00555">
    <property type="entry name" value="Maf"/>
    <property type="match status" value="1"/>
</dbReference>
<dbReference type="Proteomes" id="UP000663699">
    <property type="component" value="Chromosome 3"/>
</dbReference>
<dbReference type="AlphaFoldDB" id="A0A899FVB0"/>
<evidence type="ECO:0000313" key="4">
    <source>
        <dbReference type="Proteomes" id="UP000663699"/>
    </source>
</evidence>
<keyword evidence="2" id="KW-0378">Hydrolase</keyword>
<gene>
    <name evidence="3" type="ORF">MERGE_001894</name>
</gene>
<keyword evidence="4" id="KW-1185">Reference proteome</keyword>
<dbReference type="InterPro" id="IPR029001">
    <property type="entry name" value="ITPase-like_fam"/>
</dbReference>
<proteinExistence type="inferred from homology"/>
<dbReference type="HAMAP" id="MF_00528">
    <property type="entry name" value="Maf"/>
    <property type="match status" value="1"/>
</dbReference>
<reference evidence="3" key="1">
    <citation type="submission" date="2020-06" db="EMBL/GenBank/DDBJ databases">
        <title>Genomes of multiple members of Pneumocystis genus reveal paths to human pathogen Pneumocystis jirovecii.</title>
        <authorList>
            <person name="Cisse O.H."/>
            <person name="Ma L."/>
            <person name="Dekker J."/>
            <person name="Khil P."/>
            <person name="Jo J."/>
            <person name="Brenchley J."/>
            <person name="Blair R."/>
            <person name="Pahar B."/>
            <person name="Chabe M."/>
            <person name="Van Rompay K.A."/>
            <person name="Keesler R."/>
            <person name="Sukura A."/>
            <person name="Hirsch V."/>
            <person name="Kutty G."/>
            <person name="Liu Y."/>
            <person name="Peng L."/>
            <person name="Chen J."/>
            <person name="Song J."/>
            <person name="Weissenbacher-Lang C."/>
            <person name="Xu J."/>
            <person name="Upham N.S."/>
            <person name="Stajich J.E."/>
            <person name="Cuomo C.A."/>
            <person name="Cushion M.T."/>
            <person name="Kovacs J.A."/>
        </authorList>
    </citation>
    <scope>NUCLEOTIDE SEQUENCE</scope>
    <source>
        <strain evidence="3">2A</strain>
    </source>
</reference>
<dbReference type="PANTHER" id="PTHR43213:SF5">
    <property type="entry name" value="BIFUNCTIONAL DTTP_UTP PYROPHOSPHATASE_METHYLTRANSFERASE PROTEIN-RELATED"/>
    <property type="match status" value="1"/>
</dbReference>
<dbReference type="OrthoDB" id="10267058at2759"/>
<accession>A0A899FVB0</accession>
<dbReference type="SUPFAM" id="SSF52972">
    <property type="entry name" value="ITPase-like"/>
    <property type="match status" value="1"/>
</dbReference>
<organism evidence="3 4">
    <name type="scientific">Pneumocystis wakefieldiae</name>
    <dbReference type="NCBI Taxonomy" id="38082"/>
    <lineage>
        <taxon>Eukaryota</taxon>
        <taxon>Fungi</taxon>
        <taxon>Dikarya</taxon>
        <taxon>Ascomycota</taxon>
        <taxon>Taphrinomycotina</taxon>
        <taxon>Pneumocystomycetes</taxon>
        <taxon>Pneumocystaceae</taxon>
        <taxon>Pneumocystis</taxon>
    </lineage>
</organism>
<dbReference type="GO" id="GO:0047429">
    <property type="term" value="F:nucleoside triphosphate diphosphatase activity"/>
    <property type="evidence" value="ECO:0007669"/>
    <property type="project" value="InterPro"/>
</dbReference>
<dbReference type="NCBIfam" id="TIGR00172">
    <property type="entry name" value="maf"/>
    <property type="match status" value="1"/>
</dbReference>
<dbReference type="EMBL" id="CP054534">
    <property type="protein sequence ID" value="QSL64593.1"/>
    <property type="molecule type" value="Genomic_DNA"/>
</dbReference>
<dbReference type="InterPro" id="IPR003697">
    <property type="entry name" value="Maf-like"/>
</dbReference>
<sequence>MSEKKDLLSFSSNSFDDPPPYESITVLSAPLHQQLHGKRIILASTSPRRKRLLQQMGFTTFEIQAPDISETVDPSLDLMPWEYCVEMASSKALCVYKLLVDTSPPPALILAADTVVLSGNTMLKKPRSQTEQLAILKKLRDSKYPHKVFTGIAVIVPLKVPIQPGYNLRTHVEESEVTFDTTISDDFLEAYVSCGEGTDKAGGYGIQGYGSLLVESIKGDYTNIIGLPLRSTYKLMEKTLNEDAYDDLLIHDL</sequence>
<comment type="cofactor">
    <cofactor evidence="1">
        <name>a divalent metal cation</name>
        <dbReference type="ChEBI" id="CHEBI:60240"/>
    </cofactor>
</comment>
<evidence type="ECO:0008006" key="5">
    <source>
        <dbReference type="Google" id="ProtNLM"/>
    </source>
</evidence>
<name>A0A899FVB0_9ASCO</name>
<protein>
    <recommendedName>
        <fullName evidence="5">Septum formation protein Maf</fullName>
    </recommendedName>
</protein>
<dbReference type="Gene3D" id="3.90.950.10">
    <property type="match status" value="1"/>
</dbReference>
<dbReference type="Pfam" id="PF02545">
    <property type="entry name" value="Maf"/>
    <property type="match status" value="1"/>
</dbReference>
<evidence type="ECO:0000313" key="3">
    <source>
        <dbReference type="EMBL" id="QSL64593.1"/>
    </source>
</evidence>
<evidence type="ECO:0000256" key="2">
    <source>
        <dbReference type="ARBA" id="ARBA00022801"/>
    </source>
</evidence>